<proteinExistence type="predicted"/>
<feature type="domain" description="Multiprotein bridging factor 1 N-terminal" evidence="2">
    <location>
        <begin position="24"/>
        <end position="70"/>
    </location>
</feature>
<dbReference type="Pfam" id="PF08523">
    <property type="entry name" value="MBF1"/>
    <property type="match status" value="1"/>
</dbReference>
<accession>A0A8S9LX47</accession>
<gene>
    <name evidence="3" type="ORF">F2Q70_00008752</name>
</gene>
<dbReference type="AlphaFoldDB" id="A0A8S9LX47"/>
<reference evidence="3" key="1">
    <citation type="submission" date="2019-12" db="EMBL/GenBank/DDBJ databases">
        <title>Genome sequencing and annotation of Brassica cretica.</title>
        <authorList>
            <person name="Studholme D.J."/>
            <person name="Sarris P.F."/>
        </authorList>
    </citation>
    <scope>NUCLEOTIDE SEQUENCE</scope>
    <source>
        <strain evidence="3">PFS-102/07</strain>
        <tissue evidence="3">Leaf</tissue>
    </source>
</reference>
<protein>
    <recommendedName>
        <fullName evidence="2">Multiprotein bridging factor 1 N-terminal domain-containing protein</fullName>
    </recommendedName>
</protein>
<feature type="non-terminal residue" evidence="3">
    <location>
        <position position="1"/>
    </location>
</feature>
<comment type="caution">
    <text evidence="3">The sequence shown here is derived from an EMBL/GenBank/DDBJ whole genome shotgun (WGS) entry which is preliminary data.</text>
</comment>
<dbReference type="PANTHER" id="PTHR10245">
    <property type="entry name" value="ENDOTHELIAL DIFFERENTIATION-RELATED FACTOR 1 MULTIPROTEIN BRIDGING FACTOR 1"/>
    <property type="match status" value="1"/>
</dbReference>
<dbReference type="GO" id="GO:0005634">
    <property type="term" value="C:nucleus"/>
    <property type="evidence" value="ECO:0007669"/>
    <property type="project" value="TreeGrafter"/>
</dbReference>
<dbReference type="InterPro" id="IPR013729">
    <property type="entry name" value="MBF1_N"/>
</dbReference>
<sequence length="83" mass="9406">GDETLDFVKLEEEEIMAGVGPMTQDWEPVVIRKRAPNSAAKRDEKTVNAARRSGADIESVRKCLQCWNQQGSLKWHISQHKEA</sequence>
<dbReference type="EMBL" id="QGKY02000089">
    <property type="protein sequence ID" value="KAF2610188.1"/>
    <property type="molecule type" value="Genomic_DNA"/>
</dbReference>
<evidence type="ECO:0000259" key="2">
    <source>
        <dbReference type="Pfam" id="PF08523"/>
    </source>
</evidence>
<dbReference type="GO" id="GO:0003677">
    <property type="term" value="F:DNA binding"/>
    <property type="evidence" value="ECO:0007669"/>
    <property type="project" value="UniProtKB-KW"/>
</dbReference>
<keyword evidence="1" id="KW-0238">DNA-binding</keyword>
<dbReference type="PANTHER" id="PTHR10245:SF117">
    <property type="entry name" value="MULTIPROTEIN-BRIDGING FACTOR 1B"/>
    <property type="match status" value="1"/>
</dbReference>
<evidence type="ECO:0000313" key="3">
    <source>
        <dbReference type="EMBL" id="KAF2610188.1"/>
    </source>
</evidence>
<evidence type="ECO:0000256" key="1">
    <source>
        <dbReference type="ARBA" id="ARBA00023125"/>
    </source>
</evidence>
<organism evidence="3">
    <name type="scientific">Brassica cretica</name>
    <name type="common">Mustard</name>
    <dbReference type="NCBI Taxonomy" id="69181"/>
    <lineage>
        <taxon>Eukaryota</taxon>
        <taxon>Viridiplantae</taxon>
        <taxon>Streptophyta</taxon>
        <taxon>Embryophyta</taxon>
        <taxon>Tracheophyta</taxon>
        <taxon>Spermatophyta</taxon>
        <taxon>Magnoliopsida</taxon>
        <taxon>eudicotyledons</taxon>
        <taxon>Gunneridae</taxon>
        <taxon>Pentapetalae</taxon>
        <taxon>rosids</taxon>
        <taxon>malvids</taxon>
        <taxon>Brassicales</taxon>
        <taxon>Brassicaceae</taxon>
        <taxon>Brassiceae</taxon>
        <taxon>Brassica</taxon>
    </lineage>
</organism>
<name>A0A8S9LX47_BRACR</name>